<dbReference type="Gene3D" id="3.40.140.10">
    <property type="entry name" value="Cytidine Deaminase, domain 2"/>
    <property type="match status" value="1"/>
</dbReference>
<protein>
    <submittedName>
        <fullName evidence="1">Uncharacterized protein</fullName>
    </submittedName>
</protein>
<dbReference type="EMBL" id="JARJLG010000001">
    <property type="protein sequence ID" value="KAJ7785027.1"/>
    <property type="molecule type" value="Genomic_DNA"/>
</dbReference>
<organism evidence="1 2">
    <name type="scientific">Mycena maculata</name>
    <dbReference type="NCBI Taxonomy" id="230809"/>
    <lineage>
        <taxon>Eukaryota</taxon>
        <taxon>Fungi</taxon>
        <taxon>Dikarya</taxon>
        <taxon>Basidiomycota</taxon>
        <taxon>Agaricomycotina</taxon>
        <taxon>Agaricomycetes</taxon>
        <taxon>Agaricomycetidae</taxon>
        <taxon>Agaricales</taxon>
        <taxon>Marasmiineae</taxon>
        <taxon>Mycenaceae</taxon>
        <taxon>Mycena</taxon>
    </lineage>
</organism>
<reference evidence="1" key="1">
    <citation type="submission" date="2023-03" db="EMBL/GenBank/DDBJ databases">
        <title>Massive genome expansion in bonnet fungi (Mycena s.s.) driven by repeated elements and novel gene families across ecological guilds.</title>
        <authorList>
            <consortium name="Lawrence Berkeley National Laboratory"/>
            <person name="Harder C.B."/>
            <person name="Miyauchi S."/>
            <person name="Viragh M."/>
            <person name="Kuo A."/>
            <person name="Thoen E."/>
            <person name="Andreopoulos B."/>
            <person name="Lu D."/>
            <person name="Skrede I."/>
            <person name="Drula E."/>
            <person name="Henrissat B."/>
            <person name="Morin E."/>
            <person name="Kohler A."/>
            <person name="Barry K."/>
            <person name="LaButti K."/>
            <person name="Morin E."/>
            <person name="Salamov A."/>
            <person name="Lipzen A."/>
            <person name="Mereny Z."/>
            <person name="Hegedus B."/>
            <person name="Baldrian P."/>
            <person name="Stursova M."/>
            <person name="Weitz H."/>
            <person name="Taylor A."/>
            <person name="Grigoriev I.V."/>
            <person name="Nagy L.G."/>
            <person name="Martin F."/>
            <person name="Kauserud H."/>
        </authorList>
    </citation>
    <scope>NUCLEOTIDE SEQUENCE</scope>
    <source>
        <strain evidence="1">CBHHK188m</strain>
    </source>
</reference>
<dbReference type="Proteomes" id="UP001215280">
    <property type="component" value="Unassembled WGS sequence"/>
</dbReference>
<dbReference type="GO" id="GO:0061578">
    <property type="term" value="F:K63-linked deubiquitinase activity"/>
    <property type="evidence" value="ECO:0007669"/>
    <property type="project" value="TreeGrafter"/>
</dbReference>
<gene>
    <name evidence="1" type="ORF">DFH07DRAFT_726185</name>
</gene>
<evidence type="ECO:0000313" key="1">
    <source>
        <dbReference type="EMBL" id="KAJ7785027.1"/>
    </source>
</evidence>
<keyword evidence="2" id="KW-1185">Reference proteome</keyword>
<comment type="caution">
    <text evidence="1">The sequence shown here is derived from an EMBL/GenBank/DDBJ whole genome shotgun (WGS) entry which is preliminary data.</text>
</comment>
<dbReference type="PANTHER" id="PTHR12947">
    <property type="entry name" value="AMSH-LIKE PROTEASE"/>
    <property type="match status" value="1"/>
</dbReference>
<evidence type="ECO:0000313" key="2">
    <source>
        <dbReference type="Proteomes" id="UP001215280"/>
    </source>
</evidence>
<dbReference type="GO" id="GO:0070536">
    <property type="term" value="P:protein K63-linked deubiquitination"/>
    <property type="evidence" value="ECO:0007669"/>
    <property type="project" value="TreeGrafter"/>
</dbReference>
<name>A0AAD7P2J3_9AGAR</name>
<dbReference type="AlphaFoldDB" id="A0AAD7P2J3"/>
<accession>A0AAD7P2J3</accession>
<sequence length="96" mass="10424">MDATHAVSDLLLADPHLHTHASWQQILPESIAVVCAPKSDPDFGIFRLTGAPGLQVGLKCNVKQAFHPHPDVPIYTDAGKGHVQIRDTALEIVDLR</sequence>
<dbReference type="GO" id="GO:0016020">
    <property type="term" value="C:membrane"/>
    <property type="evidence" value="ECO:0007669"/>
    <property type="project" value="TreeGrafter"/>
</dbReference>
<proteinExistence type="predicted"/>
<dbReference type="GO" id="GO:0005768">
    <property type="term" value="C:endosome"/>
    <property type="evidence" value="ECO:0007669"/>
    <property type="project" value="TreeGrafter"/>
</dbReference>
<dbReference type="PANTHER" id="PTHR12947:SF13">
    <property type="entry name" value="FI19924P1"/>
    <property type="match status" value="1"/>
</dbReference>